<dbReference type="PRINTS" id="PR00463">
    <property type="entry name" value="EP450I"/>
</dbReference>
<dbReference type="GO" id="GO:0004497">
    <property type="term" value="F:monooxygenase activity"/>
    <property type="evidence" value="ECO:0007669"/>
    <property type="project" value="InterPro"/>
</dbReference>
<dbReference type="AlphaFoldDB" id="A0A8H7S5Q2"/>
<dbReference type="GO" id="GO:0020037">
    <property type="term" value="F:heme binding"/>
    <property type="evidence" value="ECO:0007669"/>
    <property type="project" value="InterPro"/>
</dbReference>
<name>A0A8H7S5Q2_9FUNG</name>
<sequence length="541" mass="61283">MISNTLIPLINSYLKESSTSVTTITLTRQLILKWGLGGTTFYIILKYFIYRLYLHPVNSIPGPKVDWIPLLGNMREIIKEPPAAPHKKWSKQFGSVVGYHGPWNSPRILITDPNILKEILTINQYDFIKPSETRRFLAPVVGEGVLLVEGDIHKYQRKMLTPAFSIQALRGLVPAIAVPAIHLRNKWLKLISDNKNNDNKPIEIKISSDLNLVTLDVIGIAGFGADFGTVQGADPNTSGGRLSQAYMDLFSGEASIQRILALFIPIFRHVPTKRNVALRRDIETLHQEAMHIVERGKSQFKDNQQKEENKKSRNLLDLMIGEIDEETGQGMSSKDLQAQCLTFLAAGHETTAVSLSWGLWLLAKHPEIQDQLRTEVNNLFNNDNNNQELPSYDAINNLNLLNNVCKETMRLYPPVPMTTRISVKNTVLGGQHVVPKGTRLFISPLVTHTDSNYWGEDVNNFRPSRWNESPADQVNPYVYMPFLQGGRMCIGYRFALIEFKIIMALLIMELKFSEKPGFEPRMKQQVTLRPTPNMTLMVEKV</sequence>
<reference evidence="3 4" key="1">
    <citation type="submission" date="2020-12" db="EMBL/GenBank/DDBJ databases">
        <title>Metabolic potential, ecology and presence of endohyphal bacteria is reflected in genomic diversity of Mucoromycotina.</title>
        <authorList>
            <person name="Muszewska A."/>
            <person name="Okrasinska A."/>
            <person name="Steczkiewicz K."/>
            <person name="Drgas O."/>
            <person name="Orlowska M."/>
            <person name="Perlinska-Lenart U."/>
            <person name="Aleksandrzak-Piekarczyk T."/>
            <person name="Szatraj K."/>
            <person name="Zielenkiewicz U."/>
            <person name="Pilsyk S."/>
            <person name="Malc E."/>
            <person name="Mieczkowski P."/>
            <person name="Kruszewska J.S."/>
            <person name="Biernat P."/>
            <person name="Pawlowska J."/>
        </authorList>
    </citation>
    <scope>NUCLEOTIDE SEQUENCE [LARGE SCALE GENOMIC DNA]</scope>
    <source>
        <strain evidence="3 4">CBS 142.35</strain>
    </source>
</reference>
<dbReference type="GO" id="GO:0005506">
    <property type="term" value="F:iron ion binding"/>
    <property type="evidence" value="ECO:0007669"/>
    <property type="project" value="InterPro"/>
</dbReference>
<dbReference type="Proteomes" id="UP000646827">
    <property type="component" value="Unassembled WGS sequence"/>
</dbReference>
<evidence type="ECO:0000313" key="4">
    <source>
        <dbReference type="Proteomes" id="UP000646827"/>
    </source>
</evidence>
<dbReference type="Gene3D" id="1.10.630.10">
    <property type="entry name" value="Cytochrome P450"/>
    <property type="match status" value="1"/>
</dbReference>
<dbReference type="SUPFAM" id="SSF48264">
    <property type="entry name" value="Cytochrome P450"/>
    <property type="match status" value="1"/>
</dbReference>
<dbReference type="EMBL" id="JAEPRB010000078">
    <property type="protein sequence ID" value="KAG2222645.1"/>
    <property type="molecule type" value="Genomic_DNA"/>
</dbReference>
<accession>A0A8H7S5Q2</accession>
<dbReference type="PANTHER" id="PTHR24291">
    <property type="entry name" value="CYTOCHROME P450 FAMILY 4"/>
    <property type="match status" value="1"/>
</dbReference>
<feature type="binding site" description="axial binding residue" evidence="2">
    <location>
        <position position="489"/>
    </location>
    <ligand>
        <name>heme</name>
        <dbReference type="ChEBI" id="CHEBI:30413"/>
    </ligand>
    <ligandPart>
        <name>Fe</name>
        <dbReference type="ChEBI" id="CHEBI:18248"/>
    </ligandPart>
</feature>
<evidence type="ECO:0000313" key="3">
    <source>
        <dbReference type="EMBL" id="KAG2222645.1"/>
    </source>
</evidence>
<dbReference type="InterPro" id="IPR002401">
    <property type="entry name" value="Cyt_P450_E_grp-I"/>
</dbReference>
<evidence type="ECO:0000256" key="2">
    <source>
        <dbReference type="PIRSR" id="PIRSR602401-1"/>
    </source>
</evidence>
<gene>
    <name evidence="3" type="ORF">INT45_008309</name>
</gene>
<comment type="caution">
    <text evidence="3">The sequence shown here is derived from an EMBL/GenBank/DDBJ whole genome shotgun (WGS) entry which is preliminary data.</text>
</comment>
<protein>
    <recommendedName>
        <fullName evidence="5">Cytochrome P450</fullName>
    </recommendedName>
</protein>
<comment type="similarity">
    <text evidence="1">Belongs to the cytochrome P450 family.</text>
</comment>
<keyword evidence="2" id="KW-0408">Iron</keyword>
<proteinExistence type="inferred from homology"/>
<dbReference type="Pfam" id="PF00067">
    <property type="entry name" value="p450"/>
    <property type="match status" value="1"/>
</dbReference>
<dbReference type="PANTHER" id="PTHR24291:SF175">
    <property type="entry name" value="CYTOCHROME P450"/>
    <property type="match status" value="1"/>
</dbReference>
<keyword evidence="2" id="KW-0479">Metal-binding</keyword>
<dbReference type="InterPro" id="IPR001128">
    <property type="entry name" value="Cyt_P450"/>
</dbReference>
<dbReference type="GO" id="GO:0016705">
    <property type="term" value="F:oxidoreductase activity, acting on paired donors, with incorporation or reduction of molecular oxygen"/>
    <property type="evidence" value="ECO:0007669"/>
    <property type="project" value="InterPro"/>
</dbReference>
<dbReference type="InterPro" id="IPR036396">
    <property type="entry name" value="Cyt_P450_sf"/>
</dbReference>
<evidence type="ECO:0008006" key="5">
    <source>
        <dbReference type="Google" id="ProtNLM"/>
    </source>
</evidence>
<keyword evidence="4" id="KW-1185">Reference proteome</keyword>
<keyword evidence="2" id="KW-0349">Heme</keyword>
<organism evidence="3 4">
    <name type="scientific">Circinella minor</name>
    <dbReference type="NCBI Taxonomy" id="1195481"/>
    <lineage>
        <taxon>Eukaryota</taxon>
        <taxon>Fungi</taxon>
        <taxon>Fungi incertae sedis</taxon>
        <taxon>Mucoromycota</taxon>
        <taxon>Mucoromycotina</taxon>
        <taxon>Mucoromycetes</taxon>
        <taxon>Mucorales</taxon>
        <taxon>Lichtheimiaceae</taxon>
        <taxon>Circinella</taxon>
    </lineage>
</organism>
<dbReference type="InterPro" id="IPR050196">
    <property type="entry name" value="Cytochrome_P450_Monoox"/>
</dbReference>
<evidence type="ECO:0000256" key="1">
    <source>
        <dbReference type="ARBA" id="ARBA00010617"/>
    </source>
</evidence>
<dbReference type="OrthoDB" id="1470350at2759"/>
<comment type="cofactor">
    <cofactor evidence="2">
        <name>heme</name>
        <dbReference type="ChEBI" id="CHEBI:30413"/>
    </cofactor>
</comment>
<dbReference type="PRINTS" id="PR00385">
    <property type="entry name" value="P450"/>
</dbReference>